<dbReference type="EMBL" id="HBGU01050497">
    <property type="protein sequence ID" value="CAD9493088.1"/>
    <property type="molecule type" value="Transcribed_RNA"/>
</dbReference>
<accession>A0A7S2HJZ0</accession>
<evidence type="ECO:0000256" key="2">
    <source>
        <dbReference type="SAM" id="Phobius"/>
    </source>
</evidence>
<name>A0A7S2HJZ0_9EUKA</name>
<feature type="region of interest" description="Disordered" evidence="1">
    <location>
        <begin position="248"/>
        <end position="311"/>
    </location>
</feature>
<feature type="transmembrane region" description="Helical" evidence="2">
    <location>
        <begin position="41"/>
        <end position="59"/>
    </location>
</feature>
<sequence length="311" mass="32570">MHPHLNAGLRQLTEGLGATNIEGIVDGWADAVLAECERVAIGSYVLIGASLGGLLAHLVGLSARRRGKPGCSANKGLVLIDPAPSVHLSKVPLPGVRGAATYLAMHSIGFDLDFLEEVGDGDLAMKLAARRAELGLAPFTEQTVLENQRELRATTHLLNLATAYQTQPKLSIPSTESRVWLTLSEGRPDFFLKAGLTAAEASPAAAQKYGSIAQELIVPGGHLEVCQRCMIGDMVAFNELLQRAMDEGSGHDASDAASSKAGGAGQAPPDTPAGTTAKDKDDPKVSPKADRRSSTDTTPKKAGFMGLFGKK</sequence>
<evidence type="ECO:0008006" key="4">
    <source>
        <dbReference type="Google" id="ProtNLM"/>
    </source>
</evidence>
<gene>
    <name evidence="3" type="ORF">CBRE1094_LOCUS27523</name>
</gene>
<feature type="compositionally biased region" description="Basic and acidic residues" evidence="1">
    <location>
        <begin position="277"/>
        <end position="294"/>
    </location>
</feature>
<reference evidence="3" key="1">
    <citation type="submission" date="2021-01" db="EMBL/GenBank/DDBJ databases">
        <authorList>
            <person name="Corre E."/>
            <person name="Pelletier E."/>
            <person name="Niang G."/>
            <person name="Scheremetjew M."/>
            <person name="Finn R."/>
            <person name="Kale V."/>
            <person name="Holt S."/>
            <person name="Cochrane G."/>
            <person name="Meng A."/>
            <person name="Brown T."/>
            <person name="Cohen L."/>
        </authorList>
    </citation>
    <scope>NUCLEOTIDE SEQUENCE</scope>
    <source>
        <strain evidence="3">UTEX LB 985</strain>
    </source>
</reference>
<protein>
    <recommendedName>
        <fullName evidence="4">AB hydrolase-1 domain-containing protein</fullName>
    </recommendedName>
</protein>
<proteinExistence type="predicted"/>
<evidence type="ECO:0000313" key="3">
    <source>
        <dbReference type="EMBL" id="CAD9493088.1"/>
    </source>
</evidence>
<dbReference type="SUPFAM" id="SSF53474">
    <property type="entry name" value="alpha/beta-Hydrolases"/>
    <property type="match status" value="1"/>
</dbReference>
<dbReference type="InterPro" id="IPR029058">
    <property type="entry name" value="AB_hydrolase_fold"/>
</dbReference>
<keyword evidence="2" id="KW-0472">Membrane</keyword>
<keyword evidence="2" id="KW-0812">Transmembrane</keyword>
<keyword evidence="2" id="KW-1133">Transmembrane helix</keyword>
<organism evidence="3">
    <name type="scientific">Haptolina brevifila</name>
    <dbReference type="NCBI Taxonomy" id="156173"/>
    <lineage>
        <taxon>Eukaryota</taxon>
        <taxon>Haptista</taxon>
        <taxon>Haptophyta</taxon>
        <taxon>Prymnesiophyceae</taxon>
        <taxon>Prymnesiales</taxon>
        <taxon>Prymnesiaceae</taxon>
        <taxon>Haptolina</taxon>
    </lineage>
</organism>
<dbReference type="Gene3D" id="3.40.50.1820">
    <property type="entry name" value="alpha/beta hydrolase"/>
    <property type="match status" value="1"/>
</dbReference>
<evidence type="ECO:0000256" key="1">
    <source>
        <dbReference type="SAM" id="MobiDB-lite"/>
    </source>
</evidence>
<dbReference type="AlphaFoldDB" id="A0A7S2HJZ0"/>